<dbReference type="InterPro" id="IPR028098">
    <property type="entry name" value="Glyco_trans_4-like_N"/>
</dbReference>
<reference evidence="3 4" key="1">
    <citation type="journal article" date="2014" name="PLoS Genet.">
        <title>Comparative Genomic Analysis of N2-Fixing and Non-N2-Fixing Paenibacillus spp.: Organization, Evolution and Expression of the Nitrogen Fixation Genes.</title>
        <authorList>
            <person name="Xie J.B."/>
            <person name="Du Z."/>
            <person name="Bai L."/>
            <person name="Tian C."/>
            <person name="Zhang Y."/>
            <person name="Xie J.Y."/>
            <person name="Wang T."/>
            <person name="Liu X."/>
            <person name="Chen X."/>
            <person name="Cheng Q."/>
            <person name="Chen S."/>
            <person name="Li J."/>
        </authorList>
    </citation>
    <scope>NUCLEOTIDE SEQUENCE [LARGE SCALE GENOMIC DNA]</scope>
    <source>
        <strain evidence="3 4">T27</strain>
    </source>
</reference>
<dbReference type="PANTHER" id="PTHR12526:SF635">
    <property type="entry name" value="GLYCOSYL TRANSFERASE GROUP 1"/>
    <property type="match status" value="1"/>
</dbReference>
<dbReference type="OrthoDB" id="139410at2"/>
<proteinExistence type="predicted"/>
<dbReference type="HOGENOM" id="CLU_009583_38_2_9"/>
<feature type="domain" description="Glycosyltransferase subfamily 4-like N-terminal" evidence="2">
    <location>
        <begin position="19"/>
        <end position="164"/>
    </location>
</feature>
<dbReference type="EMBL" id="CP004078">
    <property type="protein sequence ID" value="AHV95211.1"/>
    <property type="molecule type" value="Genomic_DNA"/>
</dbReference>
<dbReference type="AlphaFoldDB" id="X4Z610"/>
<evidence type="ECO:0000313" key="4">
    <source>
        <dbReference type="Proteomes" id="UP000019772"/>
    </source>
</evidence>
<dbReference type="CDD" id="cd03801">
    <property type="entry name" value="GT4_PimA-like"/>
    <property type="match status" value="1"/>
</dbReference>
<dbReference type="RefSeq" id="WP_025332811.1">
    <property type="nucleotide sequence ID" value="NZ_CP004078.1"/>
</dbReference>
<dbReference type="Proteomes" id="UP000019772">
    <property type="component" value="Chromosome"/>
</dbReference>
<dbReference type="KEGG" id="psab:PSAB_01365"/>
<dbReference type="Pfam" id="PF00534">
    <property type="entry name" value="Glycos_transf_1"/>
    <property type="match status" value="1"/>
</dbReference>
<name>X4Z610_9BACL</name>
<dbReference type="STRING" id="1268072.PSAB_01365"/>
<dbReference type="PANTHER" id="PTHR12526">
    <property type="entry name" value="GLYCOSYLTRANSFERASE"/>
    <property type="match status" value="1"/>
</dbReference>
<keyword evidence="3" id="KW-0167">Capsid protein</keyword>
<dbReference type="InterPro" id="IPR001296">
    <property type="entry name" value="Glyco_trans_1"/>
</dbReference>
<accession>X4Z610</accession>
<protein>
    <submittedName>
        <fullName evidence="3">Spore coat protein</fullName>
    </submittedName>
</protein>
<dbReference type="SUPFAM" id="SSF53756">
    <property type="entry name" value="UDP-Glycosyltransferase/glycogen phosphorylase"/>
    <property type="match status" value="1"/>
</dbReference>
<dbReference type="Gene3D" id="3.40.50.2000">
    <property type="entry name" value="Glycogen Phosphorylase B"/>
    <property type="match status" value="2"/>
</dbReference>
<sequence length="371" mass="41060">MNICMIAPGRFPLPGSGSVEICIWAVARQLARRHNVTVICRETPGQPDREMLEGVRLIRLPADTPRLYFAWAVKTASEEPYELIQVDNRPHLMAAVKRAVPGTPVVLFLHSLTFVPATLKVAKSLREADLIAVNSLSLGSRLSGRFPSGRLPLAVVPLGADLSRFAPLPEEERRQLRREFGLPERFTVLFVGRIIPRKGLPVLMRAAAVLGRRLPVHLVIAGTGKPVYMRSLKKLAQRLRLSVSFAGGIPHADIHRIYQIADCLVCPSQQHESFGLVNVEAMASGLPVIASNNGGIREIIVSGRNGFLVDRYRESSSFARTMLALARDPERALSIGMKGRRDATEAFDWARTAGRLESLYAWLCKLQEKNK</sequence>
<dbReference type="Pfam" id="PF13439">
    <property type="entry name" value="Glyco_transf_4"/>
    <property type="match status" value="1"/>
</dbReference>
<dbReference type="eggNOG" id="COG0438">
    <property type="taxonomic scope" value="Bacteria"/>
</dbReference>
<dbReference type="GO" id="GO:0016757">
    <property type="term" value="F:glycosyltransferase activity"/>
    <property type="evidence" value="ECO:0007669"/>
    <property type="project" value="InterPro"/>
</dbReference>
<feature type="domain" description="Glycosyl transferase family 1" evidence="1">
    <location>
        <begin position="174"/>
        <end position="341"/>
    </location>
</feature>
<organism evidence="3 4">
    <name type="scientific">Paenibacillus sabinae T27</name>
    <dbReference type="NCBI Taxonomy" id="1268072"/>
    <lineage>
        <taxon>Bacteria</taxon>
        <taxon>Bacillati</taxon>
        <taxon>Bacillota</taxon>
        <taxon>Bacilli</taxon>
        <taxon>Bacillales</taxon>
        <taxon>Paenibacillaceae</taxon>
        <taxon>Paenibacillus</taxon>
    </lineage>
</organism>
<dbReference type="PATRIC" id="fig|1268072.3.peg.288"/>
<evidence type="ECO:0000259" key="2">
    <source>
        <dbReference type="Pfam" id="PF13439"/>
    </source>
</evidence>
<gene>
    <name evidence="3" type="ORF">PSAB_01365</name>
</gene>
<evidence type="ECO:0000259" key="1">
    <source>
        <dbReference type="Pfam" id="PF00534"/>
    </source>
</evidence>
<keyword evidence="3" id="KW-0946">Virion</keyword>
<keyword evidence="4" id="KW-1185">Reference proteome</keyword>
<evidence type="ECO:0000313" key="3">
    <source>
        <dbReference type="EMBL" id="AHV95211.1"/>
    </source>
</evidence>